<comment type="caution">
    <text evidence="1">The sequence shown here is derived from an EMBL/GenBank/DDBJ whole genome shotgun (WGS) entry which is preliminary data.</text>
</comment>
<protein>
    <submittedName>
        <fullName evidence="1">Uncharacterized protein</fullName>
    </submittedName>
</protein>
<evidence type="ECO:0000313" key="2">
    <source>
        <dbReference type="Proteomes" id="UP000663882"/>
    </source>
</evidence>
<dbReference type="Proteomes" id="UP000663882">
    <property type="component" value="Unassembled WGS sequence"/>
</dbReference>
<evidence type="ECO:0000313" key="1">
    <source>
        <dbReference type="EMBL" id="CAF1139921.1"/>
    </source>
</evidence>
<dbReference type="OrthoDB" id="10061248at2759"/>
<dbReference type="EMBL" id="CAJNOO010001353">
    <property type="protein sequence ID" value="CAF1139921.1"/>
    <property type="molecule type" value="Genomic_DNA"/>
</dbReference>
<gene>
    <name evidence="1" type="ORF">RFH988_LOCUS21328</name>
</gene>
<name>A0A814S0T7_9BILA</name>
<reference evidence="1" key="1">
    <citation type="submission" date="2021-02" db="EMBL/GenBank/DDBJ databases">
        <authorList>
            <person name="Nowell W R."/>
        </authorList>
    </citation>
    <scope>NUCLEOTIDE SEQUENCE</scope>
</reference>
<dbReference type="AlphaFoldDB" id="A0A814S0T7"/>
<accession>A0A814S0T7</accession>
<sequence length="383" mass="45171">MRILCKFLPEKFDHLQYFITPMSYTPMKNDQKAIEVKNKQYKTIQEAKRLWLIIALYAYDIKLQDYENQYQNKFVELKSSLSNSIMIDSSSIVEQITEYMNYRTNKLKQDIYKKVLSSRRILLQIRQHSSSSSRKNIIGVSPEPYLDLMSNPFKTRQWNDLSLGPSCIRLNQSAIRSRHQQEIQMENEHKKINDKVQHHLISLPHNIPLKSLVLKTYSNDLLNYFNHSYFVPLSYKDQVRTVEQAKTAASIRRKIEKSDLILRTTEKGYNFYVGSKIEFEKKVEKFFQETNAFMELTENPFNEILDKVIQLLNRLLCVSKVDYYPKSHKISCSTAPVLDCDSKKMDNISQLRINLSEMMTHDAVEQNQFCCWPQITLVAFRVT</sequence>
<proteinExistence type="predicted"/>
<organism evidence="1 2">
    <name type="scientific">Rotaria sordida</name>
    <dbReference type="NCBI Taxonomy" id="392033"/>
    <lineage>
        <taxon>Eukaryota</taxon>
        <taxon>Metazoa</taxon>
        <taxon>Spiralia</taxon>
        <taxon>Gnathifera</taxon>
        <taxon>Rotifera</taxon>
        <taxon>Eurotatoria</taxon>
        <taxon>Bdelloidea</taxon>
        <taxon>Philodinida</taxon>
        <taxon>Philodinidae</taxon>
        <taxon>Rotaria</taxon>
    </lineage>
</organism>